<dbReference type="Gene3D" id="1.10.8.730">
    <property type="match status" value="1"/>
</dbReference>
<dbReference type="InterPro" id="IPR027417">
    <property type="entry name" value="P-loop_NTPase"/>
</dbReference>
<dbReference type="PANTHER" id="PTHR30121:SF6">
    <property type="entry name" value="SLR6007 PROTEIN"/>
    <property type="match status" value="1"/>
</dbReference>
<reference evidence="2 3" key="1">
    <citation type="submission" date="2019-03" db="EMBL/GenBank/DDBJ databases">
        <title>Genomic Encyclopedia of Type Strains, Phase IV (KMG-IV): sequencing the most valuable type-strain genomes for metagenomic binning, comparative biology and taxonomic classification.</title>
        <authorList>
            <person name="Goeker M."/>
        </authorList>
    </citation>
    <scope>NUCLEOTIDE SEQUENCE [LARGE SCALE GENOMIC DNA]</scope>
    <source>
        <strain evidence="2 3">DSM 100451</strain>
    </source>
</reference>
<comment type="caution">
    <text evidence="2">The sequence shown here is derived from an EMBL/GenBank/DDBJ whole genome shotgun (WGS) entry which is preliminary data.</text>
</comment>
<dbReference type="NCBIfam" id="NF045971">
    <property type="entry name" value="conju_CD1110"/>
    <property type="match status" value="1"/>
</dbReference>
<dbReference type="InterPro" id="IPR051162">
    <property type="entry name" value="T4SS_component"/>
</dbReference>
<sequence>MKLNEYASTRKTRGHFYIPRSVQQSIPVDEIFADGIWRSGEVFSQMWRISDINFSMLSDSNKRILQSQYGVVYAGIPSDCWAKFCITSQHMDEKSFRKSILYQPEHDGHDDLRQEKNDHLIACASDVGNVIQQKFLIISTVKRNVREARDRLRQIQGHLISSLSALGCTVTNVTCNERLEILHNFFRNGEEGHFQFDLSECQRLGNDFKSAVCPDTLNFKRSHIEIDGRFAKCMSISHFPQQLNDRFITTLLQQVPYIILSIDVVPVEPEDAMQALEEVRMAVDAEKARFNRRAVDKLDFTASIPPRTLAQEETMKRYYADITEDDQQMMLSMLSVAYFADSLEDLALETDALKTTAVNYNCRFTELFFQQEDAFNTAMPYGLRRLENVHTMVTKNVTALVPFNTQEVLVPGGIYYGVNDMSGNLIVGLRTELMNGNAMILATSGSGKSMFTKQEIMELFLRFPKARFYLVDPENEYRPLVEELGGIVVDISVESRTYLNPLEYKPEPGSDTLPNEAKVEFILSLCEQIMGKNNGYIGDKSIIDNSLRNIYAPYVKSNYEGDCPTLHDLWKDLKEQPLERAKEIALALEVYVNGSLSMFAKPTNVDMTNRLICFNIQSLGGQLKAVAMLYMLEFINTRVMTTERSSSTCATWVYFDEIYLLLQNELSAQFLFTSWKRFRKYNAFATGITQNIEDCLSNSTAYAMLANSEFVCMLRQTKDIDHVVELYGLSDIQRNYLLKARPGQGILKMGNALIPFVNDYPKNTKSYRLLTTKPGELENKSEGDSDE</sequence>
<dbReference type="InterPro" id="IPR043964">
    <property type="entry name" value="P-loop_TraG"/>
</dbReference>
<evidence type="ECO:0000313" key="3">
    <source>
        <dbReference type="Proteomes" id="UP000295184"/>
    </source>
</evidence>
<dbReference type="Pfam" id="PF19044">
    <property type="entry name" value="P-loop_TraG"/>
    <property type="match status" value="1"/>
</dbReference>
<name>A0A4R1QIV2_9FIRM</name>
<proteinExistence type="predicted"/>
<accession>A0A4R1QIV2</accession>
<dbReference type="PANTHER" id="PTHR30121">
    <property type="entry name" value="UNCHARACTERIZED PROTEIN YJGR-RELATED"/>
    <property type="match status" value="1"/>
</dbReference>
<evidence type="ECO:0000313" key="2">
    <source>
        <dbReference type="EMBL" id="TCL53559.1"/>
    </source>
</evidence>
<dbReference type="OrthoDB" id="9804380at2"/>
<protein>
    <submittedName>
        <fullName evidence="2">AAA domain-containing protein</fullName>
    </submittedName>
</protein>
<dbReference type="SUPFAM" id="SSF52540">
    <property type="entry name" value="P-loop containing nucleoside triphosphate hydrolases"/>
    <property type="match status" value="1"/>
</dbReference>
<gene>
    <name evidence="2" type="ORF">EDD77_13118</name>
</gene>
<organism evidence="2 3">
    <name type="scientific">Allofournierella massiliensis</name>
    <dbReference type="NCBI Taxonomy" id="1650663"/>
    <lineage>
        <taxon>Bacteria</taxon>
        <taxon>Bacillati</taxon>
        <taxon>Bacillota</taxon>
        <taxon>Clostridia</taxon>
        <taxon>Eubacteriales</taxon>
        <taxon>Oscillospiraceae</taxon>
        <taxon>Allofournierella</taxon>
    </lineage>
</organism>
<dbReference type="Gene3D" id="3.40.50.300">
    <property type="entry name" value="P-loop containing nucleotide triphosphate hydrolases"/>
    <property type="match status" value="1"/>
</dbReference>
<dbReference type="EMBL" id="SLUM01000031">
    <property type="protein sequence ID" value="TCL53559.1"/>
    <property type="molecule type" value="Genomic_DNA"/>
</dbReference>
<dbReference type="STRING" id="1650663.GCA_001486665_02504"/>
<dbReference type="AlphaFoldDB" id="A0A4R1QIV2"/>
<dbReference type="RefSeq" id="WP_058965487.1">
    <property type="nucleotide sequence ID" value="NZ_CABKVM010000018.1"/>
</dbReference>
<feature type="domain" description="TraG P-loop" evidence="1">
    <location>
        <begin position="433"/>
        <end position="738"/>
    </location>
</feature>
<dbReference type="Proteomes" id="UP000295184">
    <property type="component" value="Unassembled WGS sequence"/>
</dbReference>
<evidence type="ECO:0000259" key="1">
    <source>
        <dbReference type="Pfam" id="PF19044"/>
    </source>
</evidence>